<gene>
    <name evidence="11" type="ORF">KQ910_01990</name>
</gene>
<dbReference type="Proteomes" id="UP000727907">
    <property type="component" value="Unassembled WGS sequence"/>
</dbReference>
<feature type="region of interest" description="Disordered" evidence="8">
    <location>
        <begin position="1"/>
        <end position="25"/>
    </location>
</feature>
<feature type="modified residue" description="4-aspartylphosphate" evidence="6">
    <location>
        <position position="82"/>
    </location>
</feature>
<dbReference type="Pfam" id="PF00486">
    <property type="entry name" value="Trans_reg_C"/>
    <property type="match status" value="1"/>
</dbReference>
<keyword evidence="2" id="KW-0902">Two-component regulatory system</keyword>
<feature type="domain" description="OmpR/PhoB-type" evidence="10">
    <location>
        <begin position="159"/>
        <end position="264"/>
    </location>
</feature>
<dbReference type="InterPro" id="IPR039420">
    <property type="entry name" value="WalR-like"/>
</dbReference>
<name>A0ABS6IEW1_9HYPH</name>
<keyword evidence="4 7" id="KW-0238">DNA-binding</keyword>
<organism evidence="11 12">
    <name type="scientific">Reyranella humidisoli</name>
    <dbReference type="NCBI Taxonomy" id="2849149"/>
    <lineage>
        <taxon>Bacteria</taxon>
        <taxon>Pseudomonadati</taxon>
        <taxon>Pseudomonadota</taxon>
        <taxon>Alphaproteobacteria</taxon>
        <taxon>Hyphomicrobiales</taxon>
        <taxon>Reyranellaceae</taxon>
        <taxon>Reyranella</taxon>
    </lineage>
</organism>
<reference evidence="11 12" key="1">
    <citation type="submission" date="2021-06" db="EMBL/GenBank/DDBJ databases">
        <authorList>
            <person name="Lee D.H."/>
        </authorList>
    </citation>
    <scope>NUCLEOTIDE SEQUENCE [LARGE SCALE GENOMIC DNA]</scope>
    <source>
        <strain evidence="11 12">MMS21-HV4-11</strain>
    </source>
</reference>
<dbReference type="InterPro" id="IPR001789">
    <property type="entry name" value="Sig_transdc_resp-reg_receiver"/>
</dbReference>
<evidence type="ECO:0000259" key="10">
    <source>
        <dbReference type="PROSITE" id="PS51755"/>
    </source>
</evidence>
<evidence type="ECO:0000256" key="4">
    <source>
        <dbReference type="ARBA" id="ARBA00023125"/>
    </source>
</evidence>
<evidence type="ECO:0000256" key="3">
    <source>
        <dbReference type="ARBA" id="ARBA00023015"/>
    </source>
</evidence>
<feature type="domain" description="Response regulatory" evidence="9">
    <location>
        <begin position="32"/>
        <end position="147"/>
    </location>
</feature>
<dbReference type="PROSITE" id="PS50110">
    <property type="entry name" value="RESPONSE_REGULATORY"/>
    <property type="match status" value="1"/>
</dbReference>
<evidence type="ECO:0000256" key="6">
    <source>
        <dbReference type="PROSITE-ProRule" id="PRU00169"/>
    </source>
</evidence>
<keyword evidence="3" id="KW-0805">Transcription regulation</keyword>
<dbReference type="EMBL" id="JAHOPB010000001">
    <property type="protein sequence ID" value="MBU8872510.1"/>
    <property type="molecule type" value="Genomic_DNA"/>
</dbReference>
<evidence type="ECO:0000256" key="5">
    <source>
        <dbReference type="ARBA" id="ARBA00023163"/>
    </source>
</evidence>
<evidence type="ECO:0000313" key="11">
    <source>
        <dbReference type="EMBL" id="MBU8872510.1"/>
    </source>
</evidence>
<protein>
    <submittedName>
        <fullName evidence="11">Response regulator transcription factor</fullName>
    </submittedName>
</protein>
<comment type="caution">
    <text evidence="11">The sequence shown here is derived from an EMBL/GenBank/DDBJ whole genome shotgun (WGS) entry which is preliminary data.</text>
</comment>
<evidence type="ECO:0000313" key="12">
    <source>
        <dbReference type="Proteomes" id="UP000727907"/>
    </source>
</evidence>
<proteinExistence type="predicted"/>
<dbReference type="Pfam" id="PF00072">
    <property type="entry name" value="Response_reg"/>
    <property type="match status" value="1"/>
</dbReference>
<evidence type="ECO:0000256" key="7">
    <source>
        <dbReference type="PROSITE-ProRule" id="PRU01091"/>
    </source>
</evidence>
<dbReference type="RefSeq" id="WP_216956649.1">
    <property type="nucleotide sequence ID" value="NZ_JAHOPB010000001.1"/>
</dbReference>
<keyword evidence="5" id="KW-0804">Transcription</keyword>
<accession>A0ABS6IEW1</accession>
<dbReference type="PANTHER" id="PTHR48111">
    <property type="entry name" value="REGULATOR OF RPOS"/>
    <property type="match status" value="1"/>
</dbReference>
<dbReference type="CDD" id="cd00156">
    <property type="entry name" value="REC"/>
    <property type="match status" value="1"/>
</dbReference>
<dbReference type="PANTHER" id="PTHR48111:SF1">
    <property type="entry name" value="TWO-COMPONENT RESPONSE REGULATOR ORR33"/>
    <property type="match status" value="1"/>
</dbReference>
<sequence>MTTQTKDDGSAWPSSNPGFPPDAEVETGRRVRIAFVEDDDDFREAASGELGDHGFDVAAFRDGTGLVEFLETAGDIEIVVLDWGLPRVSGIDLLPRLQRAGINLPVVFLTGHSEPNYEQLALDRGAIDFVDKSRGVPILARRLRLIVDRADKPMSADGDGNFHCGRLLLKPAVSRALWDETDLNLTVTEFKIVHALASNIGSYVSYRSVYDCMHYVGFIAGSGENGYRTNVRSCIKRIRNKFRAIDPEFSEIENYQSFGYRWGKE</sequence>
<dbReference type="PROSITE" id="PS51755">
    <property type="entry name" value="OMPR_PHOB"/>
    <property type="match status" value="1"/>
</dbReference>
<dbReference type="InterPro" id="IPR001867">
    <property type="entry name" value="OmpR/PhoB-type_DNA-bd"/>
</dbReference>
<evidence type="ECO:0000256" key="2">
    <source>
        <dbReference type="ARBA" id="ARBA00023012"/>
    </source>
</evidence>
<keyword evidence="12" id="KW-1185">Reference proteome</keyword>
<evidence type="ECO:0000259" key="9">
    <source>
        <dbReference type="PROSITE" id="PS50110"/>
    </source>
</evidence>
<dbReference type="SMART" id="SM00448">
    <property type="entry name" value="REC"/>
    <property type="match status" value="1"/>
</dbReference>
<keyword evidence="1 6" id="KW-0597">Phosphoprotein</keyword>
<feature type="DNA-binding region" description="OmpR/PhoB-type" evidence="7">
    <location>
        <begin position="159"/>
        <end position="264"/>
    </location>
</feature>
<evidence type="ECO:0000256" key="8">
    <source>
        <dbReference type="SAM" id="MobiDB-lite"/>
    </source>
</evidence>
<evidence type="ECO:0000256" key="1">
    <source>
        <dbReference type="ARBA" id="ARBA00022553"/>
    </source>
</evidence>